<dbReference type="VEuPathDB" id="AmoebaDB:EIN_134840"/>
<accession>A0A0A1TX76</accession>
<evidence type="ECO:0000313" key="2">
    <source>
        <dbReference type="Proteomes" id="UP000014680"/>
    </source>
</evidence>
<reference evidence="1 2" key="1">
    <citation type="submission" date="2012-10" db="EMBL/GenBank/DDBJ databases">
        <authorList>
            <person name="Zafar N."/>
            <person name="Inman J."/>
            <person name="Hall N."/>
            <person name="Lorenzi H."/>
            <person name="Caler E."/>
        </authorList>
    </citation>
    <scope>NUCLEOTIDE SEQUENCE [LARGE SCALE GENOMIC DNA]</scope>
    <source>
        <strain evidence="1 2">IP1</strain>
    </source>
</reference>
<dbReference type="KEGG" id="eiv:EIN_134840"/>
<sequence length="200" mass="22986">MATRTNGVPFREKSLPFKTKCSREKRNLEAVQQAILVGLVSKMFSILIERPPKQSKVTEQIPKIISIMGESSVLEFDSFVKDRFKTELDATYSSEAERIKTLRLFNRNVFVFTNNFLLDLCTEIGYVFNTRLSKISKNTQRIEYIESVCYKGKVILTKNNLLEKGKRVCKYFSSIVIDKKQTTVEAGDVEIAKIFETSNE</sequence>
<dbReference type="Proteomes" id="UP000014680">
    <property type="component" value="Unassembled WGS sequence"/>
</dbReference>
<proteinExistence type="predicted"/>
<gene>
    <name evidence="1" type="ORF">EIN_134840</name>
</gene>
<name>A0A0A1TX76_ENTIV</name>
<protein>
    <submittedName>
        <fullName evidence="1">Uncharacterized protein</fullName>
    </submittedName>
</protein>
<dbReference type="EMBL" id="KB207027">
    <property type="protein sequence ID" value="ELP85910.1"/>
    <property type="molecule type" value="Genomic_DNA"/>
</dbReference>
<evidence type="ECO:0000313" key="1">
    <source>
        <dbReference type="EMBL" id="ELP85910.1"/>
    </source>
</evidence>
<dbReference type="AlphaFoldDB" id="A0A0A1TX76"/>
<keyword evidence="2" id="KW-1185">Reference proteome</keyword>
<organism evidence="1 2">
    <name type="scientific">Entamoeba invadens IP1</name>
    <dbReference type="NCBI Taxonomy" id="370355"/>
    <lineage>
        <taxon>Eukaryota</taxon>
        <taxon>Amoebozoa</taxon>
        <taxon>Evosea</taxon>
        <taxon>Archamoebae</taxon>
        <taxon>Mastigamoebida</taxon>
        <taxon>Entamoebidae</taxon>
        <taxon>Entamoeba</taxon>
    </lineage>
</organism>
<dbReference type="RefSeq" id="XP_004185256.1">
    <property type="nucleotide sequence ID" value="XM_004185208.1"/>
</dbReference>
<dbReference type="GeneID" id="14884966"/>